<proteinExistence type="inferred from homology"/>
<feature type="binding site" evidence="16">
    <location>
        <position position="129"/>
    </location>
    <ligand>
        <name>K(+)</name>
        <dbReference type="ChEBI" id="CHEBI:29103"/>
    </ligand>
</feature>
<comment type="pathway">
    <text evidence="4 16">Cofactor biosynthesis; coenzyme A biosynthesis; CoA from (R)-pantothenate: step 1/5.</text>
</comment>
<evidence type="ECO:0000256" key="1">
    <source>
        <dbReference type="ARBA" id="ARBA00001206"/>
    </source>
</evidence>
<keyword evidence="9 16" id="KW-0547">Nucleotide-binding</keyword>
<dbReference type="AlphaFoldDB" id="A0AAE3AHU5"/>
<evidence type="ECO:0000313" key="18">
    <source>
        <dbReference type="Proteomes" id="UP001199424"/>
    </source>
</evidence>
<evidence type="ECO:0000256" key="12">
    <source>
        <dbReference type="ARBA" id="ARBA00022958"/>
    </source>
</evidence>
<sequence length="256" mass="27013">MLLALDVGNTNITLGVYEGEKLLFVTRMATNPPRMEDEYASAMLSILHLYNIHTSQVNGAVLSSVVPRLTDDLARAVRRVWKVEPFIVSAQSVPELKVKRDVPNTLGADLVVGAVAAKAMYHGPCIVIDMGTATTLTGLNADGEVCGVVIIPGVGTSLDALTSRAAQLSSVSLTAPPQVLGRNTMECIQSGMVFGTACMLDGLCDRIEGELGAPCEVVATGGLAGLIVPHCSRKITFSDTLLLDGLKIIWDAHGEK</sequence>
<dbReference type="Proteomes" id="UP001199424">
    <property type="component" value="Unassembled WGS sequence"/>
</dbReference>
<dbReference type="HAMAP" id="MF_01274">
    <property type="entry name" value="Pantothen_kinase_3"/>
    <property type="match status" value="1"/>
</dbReference>
<dbReference type="NCBIfam" id="NF009855">
    <property type="entry name" value="PRK13321.1"/>
    <property type="match status" value="1"/>
</dbReference>
<evidence type="ECO:0000256" key="9">
    <source>
        <dbReference type="ARBA" id="ARBA00022741"/>
    </source>
</evidence>
<keyword evidence="13 16" id="KW-0173">Coenzyme A biosynthesis</keyword>
<dbReference type="CDD" id="cd24015">
    <property type="entry name" value="ASKHA_NBD_PanK-III"/>
    <property type="match status" value="1"/>
</dbReference>
<comment type="cofactor">
    <cofactor evidence="2">
        <name>K(+)</name>
        <dbReference type="ChEBI" id="CHEBI:29103"/>
    </cofactor>
</comment>
<evidence type="ECO:0000256" key="13">
    <source>
        <dbReference type="ARBA" id="ARBA00022993"/>
    </source>
</evidence>
<feature type="active site" description="Proton acceptor" evidence="16">
    <location>
        <position position="109"/>
    </location>
</feature>
<organism evidence="17 18">
    <name type="scientific">Hominenteromicrobium mulieris</name>
    <dbReference type="NCBI Taxonomy" id="2885357"/>
    <lineage>
        <taxon>Bacteria</taxon>
        <taxon>Bacillati</taxon>
        <taxon>Bacillota</taxon>
        <taxon>Clostridia</taxon>
        <taxon>Eubacteriales</taxon>
        <taxon>Oscillospiraceae</taxon>
        <taxon>Hominenteromicrobium</taxon>
    </lineage>
</organism>
<comment type="catalytic activity">
    <reaction evidence="1 16">
        <text>(R)-pantothenate + ATP = (R)-4'-phosphopantothenate + ADP + H(+)</text>
        <dbReference type="Rhea" id="RHEA:16373"/>
        <dbReference type="ChEBI" id="CHEBI:10986"/>
        <dbReference type="ChEBI" id="CHEBI:15378"/>
        <dbReference type="ChEBI" id="CHEBI:29032"/>
        <dbReference type="ChEBI" id="CHEBI:30616"/>
        <dbReference type="ChEBI" id="CHEBI:456216"/>
        <dbReference type="EC" id="2.7.1.33"/>
    </reaction>
</comment>
<keyword evidence="16" id="KW-0479">Metal-binding</keyword>
<dbReference type="Pfam" id="PF03309">
    <property type="entry name" value="Pan_kinase"/>
    <property type="match status" value="1"/>
</dbReference>
<comment type="function">
    <text evidence="16">Catalyzes the phosphorylation of pantothenate (Pan), the first step in CoA biosynthesis.</text>
</comment>
<reference evidence="17" key="1">
    <citation type="submission" date="2021-10" db="EMBL/GenBank/DDBJ databases">
        <title>Anaerobic single-cell dispensing facilitates the cultivation of human gut bacteria.</title>
        <authorList>
            <person name="Afrizal A."/>
        </authorList>
    </citation>
    <scope>NUCLEOTIDE SEQUENCE</scope>
    <source>
        <strain evidence="17">CLA-AA-H250</strain>
    </source>
</reference>
<comment type="caution">
    <text evidence="16">Lacks conserved residue(s) required for the propagation of feature annotation.</text>
</comment>
<comment type="similarity">
    <text evidence="14 16">Belongs to the type III pantothenate kinase family.</text>
</comment>
<protein>
    <recommendedName>
        <fullName evidence="15 16">Type III pantothenate kinase</fullName>
        <ecNumber evidence="6 16">2.7.1.33</ecNumber>
    </recommendedName>
    <alternativeName>
        <fullName evidence="16">PanK-III</fullName>
    </alternativeName>
    <alternativeName>
        <fullName evidence="16">Pantothenic acid kinase</fullName>
    </alternativeName>
</protein>
<evidence type="ECO:0000256" key="11">
    <source>
        <dbReference type="ARBA" id="ARBA00022840"/>
    </source>
</evidence>
<evidence type="ECO:0000256" key="7">
    <source>
        <dbReference type="ARBA" id="ARBA00022490"/>
    </source>
</evidence>
<keyword evidence="18" id="KW-1185">Reference proteome</keyword>
<dbReference type="GO" id="GO:0015937">
    <property type="term" value="P:coenzyme A biosynthetic process"/>
    <property type="evidence" value="ECO:0007669"/>
    <property type="project" value="UniProtKB-UniRule"/>
</dbReference>
<keyword evidence="7 16" id="KW-0963">Cytoplasm</keyword>
<dbReference type="InterPro" id="IPR043129">
    <property type="entry name" value="ATPase_NBD"/>
</dbReference>
<comment type="caution">
    <text evidence="17">The sequence shown here is derived from an EMBL/GenBank/DDBJ whole genome shotgun (WGS) entry which is preliminary data.</text>
</comment>
<dbReference type="EC" id="2.7.1.33" evidence="6 16"/>
<dbReference type="PANTHER" id="PTHR34265">
    <property type="entry name" value="TYPE III PANTOTHENATE KINASE"/>
    <property type="match status" value="1"/>
</dbReference>
<dbReference type="GO" id="GO:0004594">
    <property type="term" value="F:pantothenate kinase activity"/>
    <property type="evidence" value="ECO:0007669"/>
    <property type="project" value="UniProtKB-UniRule"/>
</dbReference>
<accession>A0AAE3AHU5</accession>
<dbReference type="GO" id="GO:0005524">
    <property type="term" value="F:ATP binding"/>
    <property type="evidence" value="ECO:0007669"/>
    <property type="project" value="UniProtKB-UniRule"/>
</dbReference>
<dbReference type="SUPFAM" id="SSF53067">
    <property type="entry name" value="Actin-like ATPase domain"/>
    <property type="match status" value="2"/>
</dbReference>
<dbReference type="NCBIfam" id="TIGR00671">
    <property type="entry name" value="baf"/>
    <property type="match status" value="1"/>
</dbReference>
<dbReference type="GO" id="GO:0046872">
    <property type="term" value="F:metal ion binding"/>
    <property type="evidence" value="ECO:0007669"/>
    <property type="project" value="UniProtKB-KW"/>
</dbReference>
<keyword evidence="8 16" id="KW-0808">Transferase</keyword>
<evidence type="ECO:0000256" key="5">
    <source>
        <dbReference type="ARBA" id="ARBA00011738"/>
    </source>
</evidence>
<evidence type="ECO:0000256" key="16">
    <source>
        <dbReference type="HAMAP-Rule" id="MF_01274"/>
    </source>
</evidence>
<evidence type="ECO:0000256" key="4">
    <source>
        <dbReference type="ARBA" id="ARBA00005225"/>
    </source>
</evidence>
<evidence type="ECO:0000256" key="6">
    <source>
        <dbReference type="ARBA" id="ARBA00012102"/>
    </source>
</evidence>
<keyword evidence="12 16" id="KW-0630">Potassium</keyword>
<dbReference type="EMBL" id="JAJEQC010000001">
    <property type="protein sequence ID" value="MCC2135521.1"/>
    <property type="molecule type" value="Genomic_DNA"/>
</dbReference>
<dbReference type="PANTHER" id="PTHR34265:SF1">
    <property type="entry name" value="TYPE III PANTOTHENATE KINASE"/>
    <property type="match status" value="1"/>
</dbReference>
<dbReference type="Gene3D" id="3.30.420.40">
    <property type="match status" value="2"/>
</dbReference>
<keyword evidence="11 16" id="KW-0067">ATP-binding</keyword>
<feature type="binding site" evidence="16">
    <location>
        <begin position="107"/>
        <end position="110"/>
    </location>
    <ligand>
        <name>substrate</name>
    </ligand>
</feature>
<evidence type="ECO:0000256" key="15">
    <source>
        <dbReference type="ARBA" id="ARBA00040883"/>
    </source>
</evidence>
<dbReference type="RefSeq" id="WP_308448167.1">
    <property type="nucleotide sequence ID" value="NZ_JAJEQC010000001.1"/>
</dbReference>
<evidence type="ECO:0000256" key="2">
    <source>
        <dbReference type="ARBA" id="ARBA00001958"/>
    </source>
</evidence>
<evidence type="ECO:0000313" key="17">
    <source>
        <dbReference type="EMBL" id="MCC2135521.1"/>
    </source>
</evidence>
<evidence type="ECO:0000256" key="8">
    <source>
        <dbReference type="ARBA" id="ARBA00022679"/>
    </source>
</evidence>
<name>A0AAE3AHU5_9FIRM</name>
<feature type="binding site" evidence="16">
    <location>
        <position position="132"/>
    </location>
    <ligand>
        <name>ATP</name>
        <dbReference type="ChEBI" id="CHEBI:30616"/>
    </ligand>
</feature>
<evidence type="ECO:0000256" key="3">
    <source>
        <dbReference type="ARBA" id="ARBA00004496"/>
    </source>
</evidence>
<evidence type="ECO:0000256" key="14">
    <source>
        <dbReference type="ARBA" id="ARBA00038036"/>
    </source>
</evidence>
<keyword evidence="10 16" id="KW-0418">Kinase</keyword>
<gene>
    <name evidence="16" type="primary">coaX</name>
    <name evidence="17" type="ORF">LKD31_00610</name>
</gene>
<feature type="binding site" evidence="16">
    <location>
        <begin position="6"/>
        <end position="13"/>
    </location>
    <ligand>
        <name>ATP</name>
        <dbReference type="ChEBI" id="CHEBI:30616"/>
    </ligand>
</feature>
<comment type="cofactor">
    <cofactor evidence="16">
        <name>NH4(+)</name>
        <dbReference type="ChEBI" id="CHEBI:28938"/>
    </cofactor>
    <cofactor evidence="16">
        <name>K(+)</name>
        <dbReference type="ChEBI" id="CHEBI:29103"/>
    </cofactor>
    <text evidence="16">A monovalent cation. Ammonium or potassium.</text>
</comment>
<dbReference type="InterPro" id="IPR004619">
    <property type="entry name" value="Type_III_PanK"/>
</dbReference>
<evidence type="ECO:0000256" key="10">
    <source>
        <dbReference type="ARBA" id="ARBA00022777"/>
    </source>
</evidence>
<comment type="subunit">
    <text evidence="5 16">Homodimer.</text>
</comment>
<dbReference type="GO" id="GO:0005737">
    <property type="term" value="C:cytoplasm"/>
    <property type="evidence" value="ECO:0007669"/>
    <property type="project" value="UniProtKB-SubCell"/>
</dbReference>
<feature type="binding site" evidence="16">
    <location>
        <position position="184"/>
    </location>
    <ligand>
        <name>substrate</name>
    </ligand>
</feature>
<comment type="subcellular location">
    <subcellularLocation>
        <location evidence="3 16">Cytoplasm</location>
    </subcellularLocation>
</comment>